<comment type="subcellular location">
    <subcellularLocation>
        <location evidence="10 11">Cytoplasm</location>
    </subcellularLocation>
</comment>
<comment type="subunit">
    <text evidence="10">Homotetramer; dimer of dimers.</text>
</comment>
<evidence type="ECO:0000256" key="1">
    <source>
        <dbReference type="ARBA" id="ARBA00005224"/>
    </source>
</evidence>
<gene>
    <name evidence="10 16" type="primary">metK</name>
    <name evidence="16" type="ORF">BWY41_01184</name>
</gene>
<comment type="caution">
    <text evidence="10">Lacks conserved residue(s) required for the propagation of feature annotation.</text>
</comment>
<dbReference type="InterPro" id="IPR022631">
    <property type="entry name" value="ADOMET_SYNTHASE_CS"/>
</dbReference>
<feature type="region of interest" description="Flexible loop" evidence="10">
    <location>
        <begin position="101"/>
        <end position="111"/>
    </location>
</feature>
<feature type="binding site" description="in other chain" evidence="10">
    <location>
        <position position="101"/>
    </location>
    <ligand>
        <name>L-methionine</name>
        <dbReference type="ChEBI" id="CHEBI:57844"/>
        <note>ligand shared between two neighboring subunits</note>
    </ligand>
</feature>
<comment type="cofactor">
    <cofactor evidence="10">
        <name>Mg(2+)</name>
        <dbReference type="ChEBI" id="CHEBI:18420"/>
    </cofactor>
    <text evidence="10">Binds 2 divalent ions per subunit.</text>
</comment>
<sequence>MPGKKYQITSESVTEGHPDKMADQISDAILDAIYEQDTKGRVAVETLVATGMVMIAGQISTSCYVDIPRVARETIREIGYTRAKFGFDYATCSVLTAIDEQSPDIALGVNKSLESKLGETTEDEDLSLGAGDQGLMFGYATNETIEMLPFPIAMAHRLAYRLAEVRKKGIFSYLRPDGKTQVTVNYLDGIPQNIDTIIIAAQHHPDVNHQTIETNLVEEVIRPVIPAEYINSQTRFLINPTGRFVIGGPQGDTGLTGRKIIVDTYGGIGRHGGGCFSGKDPTKVDRSASYAARYVAKNIVAAGLAEKCEIQVAYAIGVAKPVSISVETFGTGRISDEEILDIVKKTFDLRPGAIIRDLRLRRPIYKKTAAYGHFGRNDPDFTWEKTDKVEIIQDLAGM</sequence>
<accession>A0A1V5SU12</accession>
<feature type="binding site" description="in other chain" evidence="10">
    <location>
        <position position="17"/>
    </location>
    <ligand>
        <name>ATP</name>
        <dbReference type="ChEBI" id="CHEBI:30616"/>
        <note>ligand shared between two neighboring subunits</note>
    </ligand>
</feature>
<feature type="domain" description="S-adenosylmethionine synthetase C-terminal" evidence="15">
    <location>
        <begin position="246"/>
        <end position="385"/>
    </location>
</feature>
<dbReference type="GO" id="GO:0006730">
    <property type="term" value="P:one-carbon metabolic process"/>
    <property type="evidence" value="ECO:0007669"/>
    <property type="project" value="UniProtKB-KW"/>
</dbReference>
<feature type="binding site" evidence="10">
    <location>
        <position position="252"/>
    </location>
    <ligand>
        <name>ATP</name>
        <dbReference type="ChEBI" id="CHEBI:30616"/>
        <note>ligand shared between two neighboring subunits</note>
    </ligand>
</feature>
<evidence type="ECO:0000256" key="5">
    <source>
        <dbReference type="ARBA" id="ARBA00022723"/>
    </source>
</evidence>
<evidence type="ECO:0000256" key="6">
    <source>
        <dbReference type="ARBA" id="ARBA00022741"/>
    </source>
</evidence>
<dbReference type="GO" id="GO:0004478">
    <property type="term" value="F:methionine adenosyltransferase activity"/>
    <property type="evidence" value="ECO:0007669"/>
    <property type="project" value="UniProtKB-UniRule"/>
</dbReference>
<reference evidence="16" key="1">
    <citation type="submission" date="2017-02" db="EMBL/GenBank/DDBJ databases">
        <title>Delving into the versatile metabolic prowess of the omnipresent phylum Bacteroidetes.</title>
        <authorList>
            <person name="Nobu M.K."/>
            <person name="Mei R."/>
            <person name="Narihiro T."/>
            <person name="Kuroda K."/>
            <person name="Liu W.-T."/>
        </authorList>
    </citation>
    <scope>NUCLEOTIDE SEQUENCE</scope>
    <source>
        <strain evidence="16">ADurb.Bin276</strain>
    </source>
</reference>
<dbReference type="AlphaFoldDB" id="A0A1V5SU12"/>
<evidence type="ECO:0000313" key="16">
    <source>
        <dbReference type="EMBL" id="OQA58007.1"/>
    </source>
</evidence>
<dbReference type="NCBIfam" id="TIGR01034">
    <property type="entry name" value="metK"/>
    <property type="match status" value="1"/>
</dbReference>
<evidence type="ECO:0000256" key="12">
    <source>
        <dbReference type="RuleBase" id="RU004462"/>
    </source>
</evidence>
<dbReference type="FunFam" id="3.30.300.10:FF:000004">
    <property type="entry name" value="S-adenosylmethionine synthase"/>
    <property type="match status" value="1"/>
</dbReference>
<keyword evidence="3 10" id="KW-0554">One-carbon metabolism</keyword>
<evidence type="ECO:0000256" key="9">
    <source>
        <dbReference type="ARBA" id="ARBA00022958"/>
    </source>
</evidence>
<dbReference type="GO" id="GO:0005737">
    <property type="term" value="C:cytoplasm"/>
    <property type="evidence" value="ECO:0007669"/>
    <property type="project" value="UniProtKB-SubCell"/>
</dbReference>
<keyword evidence="8 10" id="KW-0460">Magnesium</keyword>
<dbReference type="InterPro" id="IPR022628">
    <property type="entry name" value="S-AdoMet_synt_N"/>
</dbReference>
<dbReference type="Pfam" id="PF02773">
    <property type="entry name" value="S-AdoMet_synt_C"/>
    <property type="match status" value="1"/>
</dbReference>
<feature type="binding site" description="in other chain" evidence="10">
    <location>
        <begin position="243"/>
        <end position="244"/>
    </location>
    <ligand>
        <name>ATP</name>
        <dbReference type="ChEBI" id="CHEBI:30616"/>
        <note>ligand shared between two neighboring subunits</note>
    </ligand>
</feature>
<dbReference type="InterPro" id="IPR022629">
    <property type="entry name" value="S-AdoMet_synt_central"/>
</dbReference>
<dbReference type="InterPro" id="IPR022630">
    <property type="entry name" value="S-AdoMet_synt_C"/>
</dbReference>
<comment type="caution">
    <text evidence="16">The sequence shown here is derived from an EMBL/GenBank/DDBJ whole genome shotgun (WGS) entry which is preliminary data.</text>
</comment>
<dbReference type="SUPFAM" id="SSF55973">
    <property type="entry name" value="S-adenosylmethionine synthetase"/>
    <property type="match status" value="3"/>
</dbReference>
<dbReference type="Gene3D" id="3.30.300.10">
    <property type="match status" value="3"/>
</dbReference>
<evidence type="ECO:0000256" key="7">
    <source>
        <dbReference type="ARBA" id="ARBA00022840"/>
    </source>
</evidence>
<feature type="domain" description="S-adenosylmethionine synthetase central" evidence="14">
    <location>
        <begin position="128"/>
        <end position="244"/>
    </location>
</feature>
<dbReference type="UniPathway" id="UPA00315">
    <property type="reaction ID" value="UER00080"/>
</dbReference>
<feature type="binding site" evidence="10">
    <location>
        <position position="252"/>
    </location>
    <ligand>
        <name>L-methionine</name>
        <dbReference type="ChEBI" id="CHEBI:57844"/>
        <note>ligand shared between two neighboring subunits</note>
    </ligand>
</feature>
<dbReference type="FunFam" id="3.30.300.10:FF:000003">
    <property type="entry name" value="S-adenosylmethionine synthase"/>
    <property type="match status" value="1"/>
</dbReference>
<organism evidence="16">
    <name type="scientific">Candidatus Atribacter allofermentans</name>
    <dbReference type="NCBI Taxonomy" id="1852833"/>
    <lineage>
        <taxon>Bacteria</taxon>
        <taxon>Pseudomonadati</taxon>
        <taxon>Atribacterota</taxon>
        <taxon>Atribacteria</taxon>
        <taxon>Atribacterales</taxon>
        <taxon>Atribacteraceae</taxon>
        <taxon>Atribacter</taxon>
    </lineage>
</organism>
<comment type="cofactor">
    <cofactor evidence="10">
        <name>K(+)</name>
        <dbReference type="ChEBI" id="CHEBI:29103"/>
    </cofactor>
    <text evidence="10">Binds 1 potassium ion per subunit.</text>
</comment>
<dbReference type="GO" id="GO:0005524">
    <property type="term" value="F:ATP binding"/>
    <property type="evidence" value="ECO:0007669"/>
    <property type="project" value="UniProtKB-UniRule"/>
</dbReference>
<feature type="binding site" description="in other chain" evidence="10">
    <location>
        <begin position="258"/>
        <end position="259"/>
    </location>
    <ligand>
        <name>ATP</name>
        <dbReference type="ChEBI" id="CHEBI:30616"/>
        <note>ligand shared between two neighboring subunits</note>
    </ligand>
</feature>
<dbReference type="PIRSF" id="PIRSF000497">
    <property type="entry name" value="MAT"/>
    <property type="match status" value="1"/>
</dbReference>
<comment type="similarity">
    <text evidence="2 10 12">Belongs to the AdoMet synthase family.</text>
</comment>
<evidence type="ECO:0000256" key="11">
    <source>
        <dbReference type="RuleBase" id="RU000542"/>
    </source>
</evidence>
<dbReference type="PANTHER" id="PTHR11964">
    <property type="entry name" value="S-ADENOSYLMETHIONINE SYNTHETASE"/>
    <property type="match status" value="1"/>
</dbReference>
<dbReference type="PROSITE" id="PS00376">
    <property type="entry name" value="ADOMET_SYNTHASE_1"/>
    <property type="match status" value="1"/>
</dbReference>
<dbReference type="GO" id="GO:0006556">
    <property type="term" value="P:S-adenosylmethionine biosynthetic process"/>
    <property type="evidence" value="ECO:0007669"/>
    <property type="project" value="UniProtKB-UniRule"/>
</dbReference>
<evidence type="ECO:0000259" key="14">
    <source>
        <dbReference type="Pfam" id="PF02772"/>
    </source>
</evidence>
<evidence type="ECO:0000256" key="2">
    <source>
        <dbReference type="ARBA" id="ARBA00009685"/>
    </source>
</evidence>
<keyword evidence="4 10" id="KW-0808">Transferase</keyword>
<feature type="binding site" evidence="10">
    <location>
        <position position="19"/>
    </location>
    <ligand>
        <name>Mg(2+)</name>
        <dbReference type="ChEBI" id="CHEBI:18420"/>
    </ligand>
</feature>
<feature type="domain" description="S-adenosylmethionine synthetase N-terminal" evidence="13">
    <location>
        <begin position="6"/>
        <end position="103"/>
    </location>
</feature>
<keyword evidence="9 10" id="KW-0630">Potassium</keyword>
<evidence type="ECO:0000256" key="10">
    <source>
        <dbReference type="HAMAP-Rule" id="MF_00086"/>
    </source>
</evidence>
<dbReference type="PROSITE" id="PS00377">
    <property type="entry name" value="ADOMET_SYNTHASE_2"/>
    <property type="match status" value="1"/>
</dbReference>
<comment type="pathway">
    <text evidence="1 10">Amino-acid biosynthesis; S-adenosyl-L-methionine biosynthesis; S-adenosyl-L-methionine from L-methionine: step 1/1.</text>
</comment>
<comment type="function">
    <text evidence="10">Catalyzes the formation of S-adenosylmethionine (AdoMet) from methionine and ATP. The overall synthetic reaction is composed of two sequential steps, AdoMet formation and the subsequent tripolyphosphate hydrolysis which occurs prior to release of AdoMet from the enzyme.</text>
</comment>
<feature type="binding site" evidence="10">
    <location>
        <position position="279"/>
    </location>
    <ligand>
        <name>ATP</name>
        <dbReference type="ChEBI" id="CHEBI:30616"/>
        <note>ligand shared between two neighboring subunits</note>
    </ligand>
</feature>
<dbReference type="Proteomes" id="UP000485569">
    <property type="component" value="Unassembled WGS sequence"/>
</dbReference>
<dbReference type="Pfam" id="PF02772">
    <property type="entry name" value="S-AdoMet_synt_M"/>
    <property type="match status" value="1"/>
</dbReference>
<comment type="catalytic activity">
    <reaction evidence="10">
        <text>L-methionine + ATP + H2O = S-adenosyl-L-methionine + phosphate + diphosphate</text>
        <dbReference type="Rhea" id="RHEA:21080"/>
        <dbReference type="ChEBI" id="CHEBI:15377"/>
        <dbReference type="ChEBI" id="CHEBI:30616"/>
        <dbReference type="ChEBI" id="CHEBI:33019"/>
        <dbReference type="ChEBI" id="CHEBI:43474"/>
        <dbReference type="ChEBI" id="CHEBI:57844"/>
        <dbReference type="ChEBI" id="CHEBI:59789"/>
        <dbReference type="EC" id="2.5.1.6"/>
    </reaction>
</comment>
<dbReference type="GO" id="GO:0000287">
    <property type="term" value="F:magnesium ion binding"/>
    <property type="evidence" value="ECO:0007669"/>
    <property type="project" value="UniProtKB-UniRule"/>
</dbReference>
<evidence type="ECO:0000259" key="15">
    <source>
        <dbReference type="Pfam" id="PF02773"/>
    </source>
</evidence>
<evidence type="ECO:0000256" key="3">
    <source>
        <dbReference type="ARBA" id="ARBA00022563"/>
    </source>
</evidence>
<evidence type="ECO:0000256" key="8">
    <source>
        <dbReference type="ARBA" id="ARBA00022842"/>
    </source>
</evidence>
<proteinExistence type="inferred from homology"/>
<feature type="binding site" evidence="10">
    <location>
        <position position="45"/>
    </location>
    <ligand>
        <name>K(+)</name>
        <dbReference type="ChEBI" id="CHEBI:29103"/>
    </ligand>
</feature>
<dbReference type="InterPro" id="IPR002133">
    <property type="entry name" value="S-AdoMet_synthetase"/>
</dbReference>
<dbReference type="Pfam" id="PF00438">
    <property type="entry name" value="S-AdoMet_synt_N"/>
    <property type="match status" value="1"/>
</dbReference>
<dbReference type="EC" id="2.5.1.6" evidence="10"/>
<dbReference type="InterPro" id="IPR022636">
    <property type="entry name" value="S-AdoMet_synthetase_sfam"/>
</dbReference>
<feature type="binding site" description="in other chain" evidence="10">
    <location>
        <position position="283"/>
    </location>
    <ligand>
        <name>L-methionine</name>
        <dbReference type="ChEBI" id="CHEBI:57844"/>
        <note>ligand shared between two neighboring subunits</note>
    </ligand>
</feature>
<evidence type="ECO:0000259" key="13">
    <source>
        <dbReference type="Pfam" id="PF00438"/>
    </source>
</evidence>
<protein>
    <recommendedName>
        <fullName evidence="10">S-adenosylmethionine synthase</fullName>
        <shortName evidence="10">AdoMet synthase</shortName>
        <ecNumber evidence="10">2.5.1.6</ecNumber>
    </recommendedName>
    <alternativeName>
        <fullName evidence="10">MAT</fullName>
    </alternativeName>
    <alternativeName>
        <fullName evidence="10">Methionine adenosyltransferase</fullName>
    </alternativeName>
</protein>
<dbReference type="HAMAP" id="MF_00086">
    <property type="entry name" value="S_AdoMet_synth1"/>
    <property type="match status" value="1"/>
</dbReference>
<dbReference type="EMBL" id="MWBQ01000084">
    <property type="protein sequence ID" value="OQA58007.1"/>
    <property type="molecule type" value="Genomic_DNA"/>
</dbReference>
<dbReference type="CDD" id="cd18079">
    <property type="entry name" value="S-AdoMet_synt"/>
    <property type="match status" value="1"/>
</dbReference>
<feature type="binding site" description="in other chain" evidence="10">
    <location>
        <begin position="177"/>
        <end position="179"/>
    </location>
    <ligand>
        <name>ATP</name>
        <dbReference type="ChEBI" id="CHEBI:30616"/>
        <note>ligand shared between two neighboring subunits</note>
    </ligand>
</feature>
<evidence type="ECO:0000256" key="4">
    <source>
        <dbReference type="ARBA" id="ARBA00022679"/>
    </source>
</evidence>
<keyword evidence="7 10" id="KW-0067">ATP-binding</keyword>
<keyword evidence="6 10" id="KW-0547">Nucleotide-binding</keyword>
<keyword evidence="5 10" id="KW-0479">Metal-binding</keyword>
<name>A0A1V5SU12_9BACT</name>
<keyword evidence="10" id="KW-0963">Cytoplasm</keyword>